<reference evidence="1" key="2">
    <citation type="submission" date="2021-01" db="EMBL/GenBank/DDBJ databases">
        <authorList>
            <person name="Mieszkin S."/>
            <person name="Pouder E."/>
            <person name="Alain K."/>
        </authorList>
    </citation>
    <scope>NUCLEOTIDE SEQUENCE</scope>
    <source>
        <strain evidence="1">HW T2.11</strain>
    </source>
</reference>
<dbReference type="Proteomes" id="UP000708298">
    <property type="component" value="Unassembled WGS sequence"/>
</dbReference>
<name>A0A964E1H5_9PROT</name>
<reference evidence="1" key="1">
    <citation type="journal article" date="2021" name="Microorganisms">
        <title>Acidisoma silvae sp. nov. and Acidisomacellulosilytica sp. nov., Two Acidophilic Bacteria Isolated from Decaying Wood, Hydrolyzing Cellulose and Producing Poly-3-hydroxybutyrate.</title>
        <authorList>
            <person name="Mieszkin S."/>
            <person name="Pouder E."/>
            <person name="Uroz S."/>
            <person name="Simon-Colin C."/>
            <person name="Alain K."/>
        </authorList>
    </citation>
    <scope>NUCLEOTIDE SEQUENCE</scope>
    <source>
        <strain evidence="1">HW T2.11</strain>
    </source>
</reference>
<evidence type="ECO:0000313" key="1">
    <source>
        <dbReference type="EMBL" id="MCB8878249.1"/>
    </source>
</evidence>
<organism evidence="1 2">
    <name type="scientific">Acidisoma silvae</name>
    <dbReference type="NCBI Taxonomy" id="2802396"/>
    <lineage>
        <taxon>Bacteria</taxon>
        <taxon>Pseudomonadati</taxon>
        <taxon>Pseudomonadota</taxon>
        <taxon>Alphaproteobacteria</taxon>
        <taxon>Acetobacterales</taxon>
        <taxon>Acidocellaceae</taxon>
        <taxon>Acidisoma</taxon>
    </lineage>
</organism>
<proteinExistence type="predicted"/>
<dbReference type="EMBL" id="JAESVB010000027">
    <property type="protein sequence ID" value="MCB8878249.1"/>
    <property type="molecule type" value="Genomic_DNA"/>
</dbReference>
<keyword evidence="2" id="KW-1185">Reference proteome</keyword>
<comment type="caution">
    <text evidence="1">The sequence shown here is derived from an EMBL/GenBank/DDBJ whole genome shotgun (WGS) entry which is preliminary data.</text>
</comment>
<evidence type="ECO:0000313" key="2">
    <source>
        <dbReference type="Proteomes" id="UP000708298"/>
    </source>
</evidence>
<sequence length="129" mass="13898">MRATLAAGEPSAACVPPFNLSPSHPVQNRVGCSGEDALRVARGTGVVRITGWQEGGSAATPSYCAFRRASVMRSAFSISAARSARYDSSRPDFRSRVMTARSKSQNVKVGVVGFHAELSRFFHREVSHL</sequence>
<dbReference type="AlphaFoldDB" id="A0A964E1H5"/>
<accession>A0A964E1H5</accession>
<dbReference type="RefSeq" id="WP_227323894.1">
    <property type="nucleotide sequence ID" value="NZ_JAESVB010000027.1"/>
</dbReference>
<gene>
    <name evidence="1" type="ORF">ASILVAE211_23905</name>
</gene>
<protein>
    <submittedName>
        <fullName evidence="1">Uncharacterized protein</fullName>
    </submittedName>
</protein>